<evidence type="ECO:0000256" key="7">
    <source>
        <dbReference type="ARBA" id="ARBA00023136"/>
    </source>
</evidence>
<comment type="subcellular location">
    <subcellularLocation>
        <location evidence="1">Cell outer membrane</location>
        <topology evidence="1">Multi-pass membrane protein</topology>
    </subcellularLocation>
</comment>
<dbReference type="PANTHER" id="PTHR30329:SF21">
    <property type="entry name" value="LIPOPROTEIN YIAD-RELATED"/>
    <property type="match status" value="1"/>
</dbReference>
<protein>
    <submittedName>
        <fullName evidence="14">OmpA family protein</fullName>
    </submittedName>
</protein>
<feature type="region of interest" description="Disordered" evidence="11">
    <location>
        <begin position="228"/>
        <end position="250"/>
    </location>
</feature>
<feature type="signal peptide" evidence="12">
    <location>
        <begin position="1"/>
        <end position="24"/>
    </location>
</feature>
<dbReference type="InterPro" id="IPR011250">
    <property type="entry name" value="OMP/PagP_B-barrel"/>
</dbReference>
<evidence type="ECO:0000256" key="5">
    <source>
        <dbReference type="ARBA" id="ARBA00023065"/>
    </source>
</evidence>
<dbReference type="InterPro" id="IPR006665">
    <property type="entry name" value="OmpA-like"/>
</dbReference>
<dbReference type="SUPFAM" id="SSF56925">
    <property type="entry name" value="OMPA-like"/>
    <property type="match status" value="1"/>
</dbReference>
<keyword evidence="6" id="KW-0626">Porin</keyword>
<evidence type="ECO:0000256" key="6">
    <source>
        <dbReference type="ARBA" id="ARBA00023114"/>
    </source>
</evidence>
<keyword evidence="4" id="KW-0812">Transmembrane</keyword>
<dbReference type="Proteomes" id="UP000662888">
    <property type="component" value="Chromosome"/>
</dbReference>
<feature type="region of interest" description="Disordered" evidence="11">
    <location>
        <begin position="345"/>
        <end position="380"/>
    </location>
</feature>
<gene>
    <name evidence="14" type="ORF">IV454_32180</name>
</gene>
<evidence type="ECO:0000313" key="14">
    <source>
        <dbReference type="EMBL" id="QPI50004.1"/>
    </source>
</evidence>
<dbReference type="InterPro" id="IPR050330">
    <property type="entry name" value="Bact_OuterMem_StrucFunc"/>
</dbReference>
<keyword evidence="2" id="KW-0813">Transport</keyword>
<evidence type="ECO:0000313" key="15">
    <source>
        <dbReference type="Proteomes" id="UP000662888"/>
    </source>
</evidence>
<dbReference type="Gene3D" id="3.30.1330.60">
    <property type="entry name" value="OmpA-like domain"/>
    <property type="match status" value="1"/>
</dbReference>
<keyword evidence="7 9" id="KW-0472">Membrane</keyword>
<keyword evidence="15" id="KW-1185">Reference proteome</keyword>
<evidence type="ECO:0000256" key="11">
    <source>
        <dbReference type="SAM" id="MobiDB-lite"/>
    </source>
</evidence>
<evidence type="ECO:0000256" key="10">
    <source>
        <dbReference type="RuleBase" id="RU003859"/>
    </source>
</evidence>
<dbReference type="SUPFAM" id="SSF103088">
    <property type="entry name" value="OmpA-like"/>
    <property type="match status" value="1"/>
</dbReference>
<comment type="similarity">
    <text evidence="10">Belongs to the outer membrane OOP (TC 1.B.6) superfamily.</text>
</comment>
<keyword evidence="12" id="KW-0732">Signal</keyword>
<feature type="compositionally biased region" description="Pro residues" evidence="11">
    <location>
        <begin position="230"/>
        <end position="250"/>
    </location>
</feature>
<evidence type="ECO:0000256" key="12">
    <source>
        <dbReference type="SAM" id="SignalP"/>
    </source>
</evidence>
<dbReference type="Pfam" id="PF00691">
    <property type="entry name" value="OmpA"/>
    <property type="match status" value="1"/>
</dbReference>
<evidence type="ECO:0000256" key="9">
    <source>
        <dbReference type="PROSITE-ProRule" id="PRU00473"/>
    </source>
</evidence>
<keyword evidence="8" id="KW-0998">Cell outer membrane</keyword>
<sequence>MTLTKKIGTLSAIGIAMLAGQASAQDQFVNPEWANHATYIGAGIGQSRSYTKAAPVIRNLNAQGGFVNSWNADEKDMGYKLFVGKQLSRYFAIEAGFFDLGNFTLKTTNNFGGVVNAEQKYKGVNLDLIGQIPMGERFSVYGRAGMHYTKAKTQFSGNRAVGMFAGEHSEKKLNPKVGVGLEYKFTEALALRAEAENYRVDDALRNNGNVRLYSMNLVYKLGRPAASAPMPAPAPAPMPEATPAPAPAPMPAPAPAPVPVSEKVSFAAEALFDFDKSVVKPEGKAALDDLLNKLQGMNTEVMVTVGHTDSVGSDAYNQKLSLRRAEAVKAYIVSKGVEASRVYTEGKGESQPVADNKTAEGRAKNRRVTVEVVGTRTTTK</sequence>
<evidence type="ECO:0000256" key="2">
    <source>
        <dbReference type="ARBA" id="ARBA00022448"/>
    </source>
</evidence>
<dbReference type="PROSITE" id="PS51123">
    <property type="entry name" value="OMPA_2"/>
    <property type="match status" value="1"/>
</dbReference>
<dbReference type="InterPro" id="IPR000498">
    <property type="entry name" value="OmpA-like_TM_dom"/>
</dbReference>
<reference evidence="14 15" key="1">
    <citation type="submission" date="2020-11" db="EMBL/GenBank/DDBJ databases">
        <authorList>
            <person name="Sun Q."/>
        </authorList>
    </citation>
    <scope>NUCLEOTIDE SEQUENCE [LARGE SCALE GENOMIC DNA]</scope>
    <source>
        <strain evidence="14 15">P8398</strain>
    </source>
</reference>
<proteinExistence type="inferred from homology"/>
<keyword evidence="3" id="KW-1134">Transmembrane beta strand</keyword>
<dbReference type="RefSeq" id="WP_206089607.1">
    <property type="nucleotide sequence ID" value="NZ_CP065053.1"/>
</dbReference>
<accession>A0AA48WEL4</accession>
<keyword evidence="5" id="KW-0406">Ion transport</keyword>
<evidence type="ECO:0000256" key="3">
    <source>
        <dbReference type="ARBA" id="ARBA00022452"/>
    </source>
</evidence>
<dbReference type="PRINTS" id="PR01021">
    <property type="entry name" value="OMPADOMAIN"/>
</dbReference>
<dbReference type="InterPro" id="IPR036737">
    <property type="entry name" value="OmpA-like_sf"/>
</dbReference>
<dbReference type="PANTHER" id="PTHR30329">
    <property type="entry name" value="STATOR ELEMENT OF FLAGELLAR MOTOR COMPLEX"/>
    <property type="match status" value="1"/>
</dbReference>
<dbReference type="Gene3D" id="2.40.160.20">
    <property type="match status" value="1"/>
</dbReference>
<dbReference type="InterPro" id="IPR006664">
    <property type="entry name" value="OMP_bac"/>
</dbReference>
<feature type="compositionally biased region" description="Low complexity" evidence="11">
    <location>
        <begin position="370"/>
        <end position="380"/>
    </location>
</feature>
<evidence type="ECO:0000259" key="13">
    <source>
        <dbReference type="PROSITE" id="PS51123"/>
    </source>
</evidence>
<evidence type="ECO:0000256" key="1">
    <source>
        <dbReference type="ARBA" id="ARBA00004571"/>
    </source>
</evidence>
<organism evidence="14 15">
    <name type="scientific">Massilia antarctica</name>
    <dbReference type="NCBI Taxonomy" id="2765360"/>
    <lineage>
        <taxon>Bacteria</taxon>
        <taxon>Pseudomonadati</taxon>
        <taxon>Pseudomonadota</taxon>
        <taxon>Betaproteobacteria</taxon>
        <taxon>Burkholderiales</taxon>
        <taxon>Oxalobacteraceae</taxon>
        <taxon>Telluria group</taxon>
        <taxon>Massilia</taxon>
    </lineage>
</organism>
<feature type="chain" id="PRO_5047040321" evidence="12">
    <location>
        <begin position="25"/>
        <end position="380"/>
    </location>
</feature>
<dbReference type="CDD" id="cd07185">
    <property type="entry name" value="OmpA_C-like"/>
    <property type="match status" value="1"/>
</dbReference>
<evidence type="ECO:0000256" key="4">
    <source>
        <dbReference type="ARBA" id="ARBA00022692"/>
    </source>
</evidence>
<name>A0AA48WEL4_9BURK</name>
<feature type="domain" description="OmpA-like" evidence="13">
    <location>
        <begin position="260"/>
        <end position="376"/>
    </location>
</feature>
<dbReference type="EMBL" id="CP065053">
    <property type="protein sequence ID" value="QPI50004.1"/>
    <property type="molecule type" value="Genomic_DNA"/>
</dbReference>
<evidence type="ECO:0000256" key="8">
    <source>
        <dbReference type="ARBA" id="ARBA00023237"/>
    </source>
</evidence>
<dbReference type="Pfam" id="PF01389">
    <property type="entry name" value="OmpA_membrane"/>
    <property type="match status" value="1"/>
</dbReference>